<evidence type="ECO:0000256" key="4">
    <source>
        <dbReference type="ARBA" id="ARBA00022692"/>
    </source>
</evidence>
<feature type="repeat" description="Solcar" evidence="8">
    <location>
        <begin position="241"/>
        <end position="326"/>
    </location>
</feature>
<keyword evidence="6" id="KW-1133">Transmembrane helix</keyword>
<dbReference type="PROSITE" id="PS50920">
    <property type="entry name" value="SOLCAR"/>
    <property type="match status" value="1"/>
</dbReference>
<dbReference type="GeneID" id="64706041"/>
<gene>
    <name evidence="11" type="ORF">F5147DRAFT_831839</name>
</gene>
<evidence type="ECO:0000313" key="12">
    <source>
        <dbReference type="Proteomes" id="UP000823399"/>
    </source>
</evidence>
<dbReference type="GO" id="GO:0016020">
    <property type="term" value="C:membrane"/>
    <property type="evidence" value="ECO:0007669"/>
    <property type="project" value="UniProtKB-SubCell"/>
</dbReference>
<feature type="region of interest" description="Disordered" evidence="10">
    <location>
        <begin position="112"/>
        <end position="136"/>
    </location>
</feature>
<dbReference type="Proteomes" id="UP000823399">
    <property type="component" value="Unassembled WGS sequence"/>
</dbReference>
<organism evidence="11 12">
    <name type="scientific">Suillus discolor</name>
    <dbReference type="NCBI Taxonomy" id="1912936"/>
    <lineage>
        <taxon>Eukaryota</taxon>
        <taxon>Fungi</taxon>
        <taxon>Dikarya</taxon>
        <taxon>Basidiomycota</taxon>
        <taxon>Agaricomycotina</taxon>
        <taxon>Agaricomycetes</taxon>
        <taxon>Agaricomycetidae</taxon>
        <taxon>Boletales</taxon>
        <taxon>Suillineae</taxon>
        <taxon>Suillaceae</taxon>
        <taxon>Suillus</taxon>
    </lineage>
</organism>
<keyword evidence="7 8" id="KW-0472">Membrane</keyword>
<name>A0A9P7K0D9_9AGAM</name>
<dbReference type="SUPFAM" id="SSF103506">
    <property type="entry name" value="Mitochondrial carrier"/>
    <property type="match status" value="1"/>
</dbReference>
<evidence type="ECO:0000256" key="8">
    <source>
        <dbReference type="PROSITE-ProRule" id="PRU00282"/>
    </source>
</evidence>
<keyword evidence="12" id="KW-1185">Reference proteome</keyword>
<dbReference type="OrthoDB" id="77989at2759"/>
<feature type="region of interest" description="Disordered" evidence="10">
    <location>
        <begin position="412"/>
        <end position="434"/>
    </location>
</feature>
<evidence type="ECO:0000256" key="10">
    <source>
        <dbReference type="SAM" id="MobiDB-lite"/>
    </source>
</evidence>
<evidence type="ECO:0000256" key="9">
    <source>
        <dbReference type="RuleBase" id="RU000488"/>
    </source>
</evidence>
<sequence length="487" mass="54067">MNSNPSLRDLYNPPSSAWAFIPPPPPMQDARVPAPAPAVTSYQWTTRPAHNSIFDLSPSLDLSEPCSLDVSLLLRSLVASALLQYTSTALVMPLEVGKLLLQIQWIPKDAPAPSSQIYEEEEEEETLSDSTNEDESYFADPAASHTKYPAPKPVDDQGYVIRTSVLEDGTRPEYIIPVGSMNGTWDMVKRVATFRGEGWLSLWKGLLTSCIHDVLFSNVQPLVDSLMHSVFLSSAAGLYRPPLLLPVASHVITGFLLSPLDLVRTRLIAQSAMQRYRTYTGPFDALRQIIAQEGGIRSVYFHPQLLIPTILDNGLRPLLHILMPTLIAPRLGFGPHVAPDISPIAWAFAQVLGSVASLLITLPIETVRRRLQVQTRGTAKALRTCAETRPVPYNGVVDALWHIVTEERSDLPIKRRSKPRKQQTEHAEENDSDDLFAEKQDESRWLRNTGIGQLYRGMRMRVGVSVIVLLLTTFGGQQEVDGGWAEL</sequence>
<comment type="subcellular location">
    <subcellularLocation>
        <location evidence="1">Membrane</location>
        <topology evidence="1">Multi-pass membrane protein</topology>
    </subcellularLocation>
</comment>
<comment type="caution">
    <text evidence="11">The sequence shown here is derived from an EMBL/GenBank/DDBJ whole genome shotgun (WGS) entry which is preliminary data.</text>
</comment>
<evidence type="ECO:0000313" key="11">
    <source>
        <dbReference type="EMBL" id="KAG2120587.1"/>
    </source>
</evidence>
<comment type="similarity">
    <text evidence="2 9">Belongs to the mitochondrial carrier (TC 2.A.29) family.</text>
</comment>
<dbReference type="PANTHER" id="PTHR45618">
    <property type="entry name" value="MITOCHONDRIAL DICARBOXYLATE CARRIER-RELATED"/>
    <property type="match status" value="1"/>
</dbReference>
<dbReference type="Gene3D" id="1.50.40.10">
    <property type="entry name" value="Mitochondrial carrier domain"/>
    <property type="match status" value="1"/>
</dbReference>
<evidence type="ECO:0000256" key="1">
    <source>
        <dbReference type="ARBA" id="ARBA00004141"/>
    </source>
</evidence>
<dbReference type="AlphaFoldDB" id="A0A9P7K0D9"/>
<accession>A0A9P7K0D9</accession>
<dbReference type="InterPro" id="IPR018108">
    <property type="entry name" value="MCP_transmembrane"/>
</dbReference>
<keyword evidence="4 8" id="KW-0812">Transmembrane</keyword>
<protein>
    <submittedName>
        <fullName evidence="11">Mitochondrial carrier domain-containing protein</fullName>
    </submittedName>
</protein>
<dbReference type="Pfam" id="PF00153">
    <property type="entry name" value="Mito_carr"/>
    <property type="match status" value="1"/>
</dbReference>
<evidence type="ECO:0000256" key="5">
    <source>
        <dbReference type="ARBA" id="ARBA00022737"/>
    </source>
</evidence>
<dbReference type="InterPro" id="IPR050391">
    <property type="entry name" value="Mito_Metabolite_Transporter"/>
</dbReference>
<dbReference type="EMBL" id="JABBWM010000001">
    <property type="protein sequence ID" value="KAG2120587.1"/>
    <property type="molecule type" value="Genomic_DNA"/>
</dbReference>
<keyword evidence="3 9" id="KW-0813">Transport</keyword>
<evidence type="ECO:0000256" key="6">
    <source>
        <dbReference type="ARBA" id="ARBA00022989"/>
    </source>
</evidence>
<dbReference type="RefSeq" id="XP_041299963.1">
    <property type="nucleotide sequence ID" value="XM_041443782.1"/>
</dbReference>
<keyword evidence="5" id="KW-0677">Repeat</keyword>
<evidence type="ECO:0000256" key="7">
    <source>
        <dbReference type="ARBA" id="ARBA00023136"/>
    </source>
</evidence>
<reference evidence="11" key="1">
    <citation type="journal article" date="2020" name="New Phytol.">
        <title>Comparative genomics reveals dynamic genome evolution in host specialist ectomycorrhizal fungi.</title>
        <authorList>
            <person name="Lofgren L.A."/>
            <person name="Nguyen N.H."/>
            <person name="Vilgalys R."/>
            <person name="Ruytinx J."/>
            <person name="Liao H.L."/>
            <person name="Branco S."/>
            <person name="Kuo A."/>
            <person name="LaButti K."/>
            <person name="Lipzen A."/>
            <person name="Andreopoulos W."/>
            <person name="Pangilinan J."/>
            <person name="Riley R."/>
            <person name="Hundley H."/>
            <person name="Na H."/>
            <person name="Barry K."/>
            <person name="Grigoriev I.V."/>
            <person name="Stajich J.E."/>
            <person name="Kennedy P.G."/>
        </authorList>
    </citation>
    <scope>NUCLEOTIDE SEQUENCE</scope>
    <source>
        <strain evidence="11">FC423</strain>
    </source>
</reference>
<evidence type="ECO:0000256" key="2">
    <source>
        <dbReference type="ARBA" id="ARBA00006375"/>
    </source>
</evidence>
<evidence type="ECO:0000256" key="3">
    <source>
        <dbReference type="ARBA" id="ARBA00022448"/>
    </source>
</evidence>
<dbReference type="InterPro" id="IPR023395">
    <property type="entry name" value="MCP_dom_sf"/>
</dbReference>
<proteinExistence type="inferred from homology"/>
<feature type="compositionally biased region" description="Acidic residues" evidence="10">
    <location>
        <begin position="118"/>
        <end position="136"/>
    </location>
</feature>